<keyword evidence="2" id="KW-0963">Cytoplasm</keyword>
<dbReference type="EMBL" id="JAGYPE020000025">
    <property type="protein sequence ID" value="MCH6266829.1"/>
    <property type="molecule type" value="Genomic_DNA"/>
</dbReference>
<evidence type="ECO:0000313" key="10">
    <source>
        <dbReference type="Proteomes" id="UP000677265"/>
    </source>
</evidence>
<keyword evidence="8" id="KW-0969">Cilium</keyword>
<comment type="function">
    <text evidence="5">May act as an export chaperone for the filament capping protein FliD.</text>
</comment>
<keyword evidence="8" id="KW-0282">Flagellum</keyword>
<dbReference type="RefSeq" id="WP_213140311.1">
    <property type="nucleotide sequence ID" value="NZ_JAGYPE020000025.1"/>
</dbReference>
<name>A0A942SUI0_9BACI</name>
<evidence type="ECO:0000256" key="5">
    <source>
        <dbReference type="ARBA" id="ARBA00093765"/>
    </source>
</evidence>
<keyword evidence="3" id="KW-1005">Bacterial flagellum biogenesis</keyword>
<keyword evidence="10" id="KW-1185">Reference proteome</keyword>
<evidence type="ECO:0000256" key="3">
    <source>
        <dbReference type="ARBA" id="ARBA00022795"/>
    </source>
</evidence>
<keyword evidence="4" id="KW-0143">Chaperone</keyword>
<evidence type="ECO:0000256" key="2">
    <source>
        <dbReference type="ARBA" id="ARBA00022490"/>
    </source>
</evidence>
<evidence type="ECO:0000256" key="6">
    <source>
        <dbReference type="ARBA" id="ARBA00093785"/>
    </source>
</evidence>
<dbReference type="EMBL" id="JAGYPE010000001">
    <property type="protein sequence ID" value="MBS4180314.1"/>
    <property type="molecule type" value="Genomic_DNA"/>
</dbReference>
<comment type="similarity">
    <text evidence="6">Belongs to the bacillales FliT family.</text>
</comment>
<evidence type="ECO:0000313" key="8">
    <source>
        <dbReference type="EMBL" id="MBS4180314.1"/>
    </source>
</evidence>
<protein>
    <recommendedName>
        <fullName evidence="7">Flagellar protein FliT</fullName>
    </recommendedName>
</protein>
<reference evidence="8" key="1">
    <citation type="submission" date="2021-05" db="EMBL/GenBank/DDBJ databases">
        <title>Novel Bacillus species.</title>
        <authorList>
            <person name="Liu G."/>
        </authorList>
    </citation>
    <scope>NUCLEOTIDE SEQUENCE</scope>
    <source>
        <strain evidence="8 10">FJAT-50051</strain>
    </source>
</reference>
<dbReference type="Pfam" id="PF05400">
    <property type="entry name" value="FliT"/>
    <property type="match status" value="1"/>
</dbReference>
<comment type="subcellular location">
    <subcellularLocation>
        <location evidence="1">Cytoplasm</location>
        <location evidence="1">Cytosol</location>
    </subcellularLocation>
</comment>
<evidence type="ECO:0000313" key="9">
    <source>
        <dbReference type="EMBL" id="MCH6266829.1"/>
    </source>
</evidence>
<proteinExistence type="inferred from homology"/>
<gene>
    <name evidence="9" type="ORF">KHB02_014970</name>
    <name evidence="8" type="ORF">KHB02_02805</name>
</gene>
<dbReference type="Gene3D" id="1.20.58.380">
    <property type="entry name" value="Flagellar protein flit"/>
    <property type="match status" value="1"/>
</dbReference>
<dbReference type="Proteomes" id="UP000677265">
    <property type="component" value="Unassembled WGS sequence"/>
</dbReference>
<dbReference type="InterPro" id="IPR008622">
    <property type="entry name" value="FliT"/>
</dbReference>
<evidence type="ECO:0000256" key="7">
    <source>
        <dbReference type="ARBA" id="ARBA00093797"/>
    </source>
</evidence>
<keyword evidence="8" id="KW-0966">Cell projection</keyword>
<organism evidence="8">
    <name type="scientific">Neobacillus citreus</name>
    <dbReference type="NCBI Taxonomy" id="2833578"/>
    <lineage>
        <taxon>Bacteria</taxon>
        <taxon>Bacillati</taxon>
        <taxon>Bacillota</taxon>
        <taxon>Bacilli</taxon>
        <taxon>Bacillales</taxon>
        <taxon>Bacillaceae</taxon>
        <taxon>Neobacillus</taxon>
    </lineage>
</organism>
<dbReference type="AlphaFoldDB" id="A0A942SUI0"/>
<accession>A0A942SUI0</accession>
<evidence type="ECO:0000256" key="4">
    <source>
        <dbReference type="ARBA" id="ARBA00023186"/>
    </source>
</evidence>
<comment type="caution">
    <text evidence="8">The sequence shown here is derived from an EMBL/GenBank/DDBJ whole genome shotgun (WGS) entry which is preliminary data.</text>
</comment>
<evidence type="ECO:0000256" key="1">
    <source>
        <dbReference type="ARBA" id="ARBA00004514"/>
    </source>
</evidence>
<sequence length="115" mass="13555">MNELIAEMLETTNNMIRAVKEKQFEDVVELLSFRETILKKVDEVKSAQSFFEYSPEEKMMIEETLLLDQRLTALLKEEMDTIDKILNQNKLNKRASQKYQLYSKQLNGAFVDTKK</sequence>